<feature type="coiled-coil region" evidence="2">
    <location>
        <begin position="71"/>
        <end position="108"/>
    </location>
</feature>
<evidence type="ECO:0000313" key="4">
    <source>
        <dbReference type="Proteomes" id="UP000095009"/>
    </source>
</evidence>
<keyword evidence="2" id="KW-0175">Coiled coil</keyword>
<evidence type="ECO:0000256" key="1">
    <source>
        <dbReference type="ARBA" id="ARBA00008468"/>
    </source>
</evidence>
<dbReference type="OrthoDB" id="244061at2759"/>
<dbReference type="EMBL" id="KV454414">
    <property type="protein sequence ID" value="ODQ63570.1"/>
    <property type="molecule type" value="Genomic_DNA"/>
</dbReference>
<dbReference type="GO" id="GO:0000930">
    <property type="term" value="C:gamma-tubulin complex"/>
    <property type="evidence" value="ECO:0007669"/>
    <property type="project" value="TreeGrafter"/>
</dbReference>
<dbReference type="PANTHER" id="PTHR46479:SF1">
    <property type="entry name" value="BIOGENESIS OF LYSOSOME-RELATED ORGANELLES COMPLEX 1 SUBUNIT 2"/>
    <property type="match status" value="1"/>
</dbReference>
<dbReference type="GO" id="GO:0043015">
    <property type="term" value="F:gamma-tubulin binding"/>
    <property type="evidence" value="ECO:0007669"/>
    <property type="project" value="TreeGrafter"/>
</dbReference>
<dbReference type="Pfam" id="PF10046">
    <property type="entry name" value="BLOC1_2"/>
    <property type="match status" value="1"/>
</dbReference>
<dbReference type="STRING" id="857566.A0A1E3PE50"/>
<dbReference type="PANTHER" id="PTHR46479">
    <property type="entry name" value="BIOGENESIS OF LYSOSOME-RELATED ORGANELLES COMPLEX 1 SUBUNIT 2"/>
    <property type="match status" value="1"/>
</dbReference>
<dbReference type="GO" id="GO:0032418">
    <property type="term" value="P:lysosome localization"/>
    <property type="evidence" value="ECO:0007669"/>
    <property type="project" value="TreeGrafter"/>
</dbReference>
<evidence type="ECO:0000256" key="2">
    <source>
        <dbReference type="SAM" id="Coils"/>
    </source>
</evidence>
<dbReference type="GO" id="GO:0031083">
    <property type="term" value="C:BLOC-1 complex"/>
    <property type="evidence" value="ECO:0007669"/>
    <property type="project" value="TreeGrafter"/>
</dbReference>
<evidence type="ECO:0008006" key="5">
    <source>
        <dbReference type="Google" id="ProtNLM"/>
    </source>
</evidence>
<accession>A0A1E3PE50</accession>
<gene>
    <name evidence="3" type="ORF">NADFUDRAFT_47948</name>
</gene>
<proteinExistence type="inferred from homology"/>
<keyword evidence="4" id="KW-1185">Reference proteome</keyword>
<name>A0A1E3PE50_9ASCO</name>
<dbReference type="GO" id="GO:0016197">
    <property type="term" value="P:endosomal transport"/>
    <property type="evidence" value="ECO:0007669"/>
    <property type="project" value="TreeGrafter"/>
</dbReference>
<protein>
    <recommendedName>
        <fullName evidence="5">Biogenesis of lysosome-related organelles complex 1 subunit 2</fullName>
    </recommendedName>
</protein>
<dbReference type="GO" id="GO:0099078">
    <property type="term" value="C:BORC complex"/>
    <property type="evidence" value="ECO:0007669"/>
    <property type="project" value="TreeGrafter"/>
</dbReference>
<sequence length="112" mass="12789">MTHSSVPHHAVSTALGSLSELLAADTSVTLASLDVMDKLNRSAIDRYSKLTQAAEGLDNDREYLKSVYAEIEKYTKQVDSIEHYVDDLEQVTKELDEWSRELEVKSRRYARR</sequence>
<dbReference type="AlphaFoldDB" id="A0A1E3PE50"/>
<evidence type="ECO:0000313" key="3">
    <source>
        <dbReference type="EMBL" id="ODQ63570.1"/>
    </source>
</evidence>
<dbReference type="InterPro" id="IPR019269">
    <property type="entry name" value="BLOC1_su2"/>
</dbReference>
<dbReference type="Proteomes" id="UP000095009">
    <property type="component" value="Unassembled WGS sequence"/>
</dbReference>
<organism evidence="3 4">
    <name type="scientific">Nadsonia fulvescens var. elongata DSM 6958</name>
    <dbReference type="NCBI Taxonomy" id="857566"/>
    <lineage>
        <taxon>Eukaryota</taxon>
        <taxon>Fungi</taxon>
        <taxon>Dikarya</taxon>
        <taxon>Ascomycota</taxon>
        <taxon>Saccharomycotina</taxon>
        <taxon>Dipodascomycetes</taxon>
        <taxon>Dipodascales</taxon>
        <taxon>Dipodascales incertae sedis</taxon>
        <taxon>Nadsonia</taxon>
    </lineage>
</organism>
<comment type="similarity">
    <text evidence="1">Belongs to the BLOC1S2 family.</text>
</comment>
<reference evidence="3 4" key="1">
    <citation type="journal article" date="2016" name="Proc. Natl. Acad. Sci. U.S.A.">
        <title>Comparative genomics of biotechnologically important yeasts.</title>
        <authorList>
            <person name="Riley R."/>
            <person name="Haridas S."/>
            <person name="Wolfe K.H."/>
            <person name="Lopes M.R."/>
            <person name="Hittinger C.T."/>
            <person name="Goeker M."/>
            <person name="Salamov A.A."/>
            <person name="Wisecaver J.H."/>
            <person name="Long T.M."/>
            <person name="Calvey C.H."/>
            <person name="Aerts A.L."/>
            <person name="Barry K.W."/>
            <person name="Choi C."/>
            <person name="Clum A."/>
            <person name="Coughlan A.Y."/>
            <person name="Deshpande S."/>
            <person name="Douglass A.P."/>
            <person name="Hanson S.J."/>
            <person name="Klenk H.-P."/>
            <person name="LaButti K.M."/>
            <person name="Lapidus A."/>
            <person name="Lindquist E.A."/>
            <person name="Lipzen A.M."/>
            <person name="Meier-Kolthoff J.P."/>
            <person name="Ohm R.A."/>
            <person name="Otillar R.P."/>
            <person name="Pangilinan J.L."/>
            <person name="Peng Y."/>
            <person name="Rokas A."/>
            <person name="Rosa C.A."/>
            <person name="Scheuner C."/>
            <person name="Sibirny A.A."/>
            <person name="Slot J.C."/>
            <person name="Stielow J.B."/>
            <person name="Sun H."/>
            <person name="Kurtzman C.P."/>
            <person name="Blackwell M."/>
            <person name="Grigoriev I.V."/>
            <person name="Jeffries T.W."/>
        </authorList>
    </citation>
    <scope>NUCLEOTIDE SEQUENCE [LARGE SCALE GENOMIC DNA]</scope>
    <source>
        <strain evidence="3 4">DSM 6958</strain>
    </source>
</reference>